<accession>A0A8A1LI55</accession>
<evidence type="ECO:0000313" key="2">
    <source>
        <dbReference type="Proteomes" id="UP000663419"/>
    </source>
</evidence>
<name>A0A8A1LI55_AJEC8</name>
<proteinExistence type="predicted"/>
<evidence type="ECO:0000313" key="1">
    <source>
        <dbReference type="EMBL" id="QSS51652.1"/>
    </source>
</evidence>
<dbReference type="AlphaFoldDB" id="A0A8A1LI55"/>
<gene>
    <name evidence="1" type="ORF">I7I53_07024</name>
</gene>
<protein>
    <submittedName>
        <fullName evidence="1">Uncharacterized protein</fullName>
    </submittedName>
</protein>
<dbReference type="EMBL" id="CP069103">
    <property type="protein sequence ID" value="QSS51652.1"/>
    <property type="molecule type" value="Genomic_DNA"/>
</dbReference>
<reference evidence="1" key="1">
    <citation type="submission" date="2021-01" db="EMBL/GenBank/DDBJ databases">
        <title>Chromosome-level genome assembly of a human fungal pathogen reveals clustering of transcriptionally co-regulated genes.</title>
        <authorList>
            <person name="Voorhies M."/>
            <person name="Cohen S."/>
            <person name="Shea T.P."/>
            <person name="Petrus S."/>
            <person name="Munoz J.F."/>
            <person name="Poplawski S."/>
            <person name="Goldman W.E."/>
            <person name="Michael T."/>
            <person name="Cuomo C.A."/>
            <person name="Sil A."/>
            <person name="Beyhan S."/>
        </authorList>
    </citation>
    <scope>NUCLEOTIDE SEQUENCE</scope>
    <source>
        <strain evidence="1">H88</strain>
    </source>
</reference>
<dbReference type="Proteomes" id="UP000663419">
    <property type="component" value="Chromosome 2"/>
</dbReference>
<dbReference type="VEuPathDB" id="FungiDB:I7I53_07024"/>
<sequence length="351" mass="40281">MECRHRLWDFHGSDAEYIAMLESKLLDAECRLSVQACTSCLSSNSTSCSTTSPGDLTIHEPEFVYYHPARDRQKNEKRKQRGTTRWRVDLNNFLGLIPSMDKWAQKRIDTGFSTVEKNRIAIQILLGRSTEGIFMSEDTGCELPKLKSTDKQSMIARGCSYGSLSQQAREHGIFTMLLAKFHQLVFISYCTVLLSVGNSKESINWMMRRYISDTGPKNLKRYRSGCLFVNQCVASLLDMGWGHKSWEVFLLCAQRPARYGRFTDAPTECHKIFTERLGRTNVPISEDGWIPYCIPSIIKAYAGEDIKMEEICVCLGYDLELISGIHRTFFTPFNPFHHFSHFNPFNYIRPA</sequence>
<organism evidence="1 2">
    <name type="scientific">Ajellomyces capsulatus (strain H88)</name>
    <name type="common">Darling's disease fungus</name>
    <name type="synonym">Histoplasma capsulatum</name>
    <dbReference type="NCBI Taxonomy" id="544711"/>
    <lineage>
        <taxon>Eukaryota</taxon>
        <taxon>Fungi</taxon>
        <taxon>Dikarya</taxon>
        <taxon>Ascomycota</taxon>
        <taxon>Pezizomycotina</taxon>
        <taxon>Eurotiomycetes</taxon>
        <taxon>Eurotiomycetidae</taxon>
        <taxon>Onygenales</taxon>
        <taxon>Ajellomycetaceae</taxon>
        <taxon>Histoplasma</taxon>
    </lineage>
</organism>